<evidence type="ECO:0000313" key="1">
    <source>
        <dbReference type="EMBL" id="VFV17093.1"/>
    </source>
</evidence>
<dbReference type="EMBL" id="CAAGRJ010000001">
    <property type="protein sequence ID" value="VFV17093.1"/>
    <property type="molecule type" value="Genomic_DNA"/>
</dbReference>
<reference evidence="1 2" key="1">
    <citation type="submission" date="2019-01" db="EMBL/GenBank/DDBJ databases">
        <authorList>
            <person name="Alioto T."/>
            <person name="Alioto T."/>
        </authorList>
    </citation>
    <scope>NUCLEOTIDE SEQUENCE [LARGE SCALE GENOMIC DNA]</scope>
</reference>
<evidence type="ECO:0000313" key="2">
    <source>
        <dbReference type="Proteomes" id="UP000386466"/>
    </source>
</evidence>
<protein>
    <submittedName>
        <fullName evidence="1">Uncharacterized protein</fullName>
    </submittedName>
</protein>
<gene>
    <name evidence="1" type="ORF">LYPA_23C013690</name>
</gene>
<dbReference type="AlphaFoldDB" id="A0A485MB93"/>
<sequence length="103" mass="12243">MRLATDTTGPEDLHSYSFTNTLFQKKGWFQNLKLQRVLACLSSLTSKFTKYQGTSSSRGLIMSDRCGWFRKAVTQKPEIFWMMKRLRTKCRRRMRPNLRSSRR</sequence>
<proteinExistence type="predicted"/>
<keyword evidence="2" id="KW-1185">Reference proteome</keyword>
<name>A0A485MB93_LYNPA</name>
<dbReference type="Proteomes" id="UP000386466">
    <property type="component" value="Unassembled WGS sequence"/>
</dbReference>
<accession>A0A485MB93</accession>
<organism evidence="1 2">
    <name type="scientific">Lynx pardinus</name>
    <name type="common">Iberian lynx</name>
    <name type="synonym">Felis pardina</name>
    <dbReference type="NCBI Taxonomy" id="191816"/>
    <lineage>
        <taxon>Eukaryota</taxon>
        <taxon>Metazoa</taxon>
        <taxon>Chordata</taxon>
        <taxon>Craniata</taxon>
        <taxon>Vertebrata</taxon>
        <taxon>Euteleostomi</taxon>
        <taxon>Mammalia</taxon>
        <taxon>Eutheria</taxon>
        <taxon>Laurasiatheria</taxon>
        <taxon>Carnivora</taxon>
        <taxon>Feliformia</taxon>
        <taxon>Felidae</taxon>
        <taxon>Felinae</taxon>
        <taxon>Lynx</taxon>
    </lineage>
</organism>